<keyword evidence="3" id="KW-0233">DNA recombination</keyword>
<dbReference type="Pfam" id="PF12167">
    <property type="entry name" value="Arm-DNA-bind_2"/>
    <property type="match status" value="1"/>
</dbReference>
<comment type="similarity">
    <text evidence="1">Belongs to the 'phage' integrase family.</text>
</comment>
<dbReference type="CDD" id="cd01189">
    <property type="entry name" value="INT_ICEBs1_C_like"/>
    <property type="match status" value="1"/>
</dbReference>
<evidence type="ECO:0000313" key="5">
    <source>
        <dbReference type="EMBL" id="MBT9316255.1"/>
    </source>
</evidence>
<dbReference type="Gene3D" id="1.10.443.10">
    <property type="entry name" value="Intergrase catalytic core"/>
    <property type="match status" value="1"/>
</dbReference>
<dbReference type="PANTHER" id="PTHR30349">
    <property type="entry name" value="PHAGE INTEGRASE-RELATED"/>
    <property type="match status" value="1"/>
</dbReference>
<dbReference type="InterPro" id="IPR011010">
    <property type="entry name" value="DNA_brk_join_enz"/>
</dbReference>
<keyword evidence="6" id="KW-1185">Reference proteome</keyword>
<dbReference type="InterPro" id="IPR010998">
    <property type="entry name" value="Integrase_recombinase_N"/>
</dbReference>
<dbReference type="EMBL" id="JADOES010000023">
    <property type="protein sequence ID" value="MBT9316255.1"/>
    <property type="molecule type" value="Genomic_DNA"/>
</dbReference>
<gene>
    <name evidence="5" type="ORF">IXB50_12565</name>
</gene>
<evidence type="ECO:0000313" key="6">
    <source>
        <dbReference type="Proteomes" id="UP000717364"/>
    </source>
</evidence>
<reference evidence="5" key="1">
    <citation type="submission" date="2020-11" db="EMBL/GenBank/DDBJ databases">
        <authorList>
            <person name="Konstantinou D."/>
            <person name="Gkelis S."/>
            <person name="Popin R."/>
            <person name="Fewer D."/>
            <person name="Sivonen K."/>
        </authorList>
    </citation>
    <scope>NUCLEOTIDE SEQUENCE</scope>
    <source>
        <strain evidence="5">TAU-MAC 1115</strain>
    </source>
</reference>
<dbReference type="Proteomes" id="UP000717364">
    <property type="component" value="Unassembled WGS sequence"/>
</dbReference>
<keyword evidence="2" id="KW-0238">DNA-binding</keyword>
<dbReference type="AlphaFoldDB" id="A0A947GIJ5"/>
<dbReference type="InterPro" id="IPR002104">
    <property type="entry name" value="Integrase_catalytic"/>
</dbReference>
<dbReference type="SUPFAM" id="SSF56349">
    <property type="entry name" value="DNA breaking-rejoining enzymes"/>
    <property type="match status" value="1"/>
</dbReference>
<name>A0A947GIJ5_9CYAN</name>
<dbReference type="GO" id="GO:0003677">
    <property type="term" value="F:DNA binding"/>
    <property type="evidence" value="ECO:0007669"/>
    <property type="project" value="UniProtKB-KW"/>
</dbReference>
<feature type="domain" description="Tyr recombinase" evidence="4">
    <location>
        <begin position="180"/>
        <end position="365"/>
    </location>
</feature>
<dbReference type="InterPro" id="IPR050090">
    <property type="entry name" value="Tyrosine_recombinase_XerCD"/>
</dbReference>
<dbReference type="InterPro" id="IPR022000">
    <property type="entry name" value="Min27-like_integrase_DNA_bind"/>
</dbReference>
<comment type="caution">
    <text evidence="5">The sequence shown here is derived from an EMBL/GenBank/DDBJ whole genome shotgun (WGS) entry which is preliminary data.</text>
</comment>
<protein>
    <submittedName>
        <fullName evidence="5">Tyrosine-type recombinase/integrase</fullName>
    </submittedName>
</protein>
<dbReference type="Pfam" id="PF00589">
    <property type="entry name" value="Phage_integrase"/>
    <property type="match status" value="1"/>
</dbReference>
<evidence type="ECO:0000259" key="4">
    <source>
        <dbReference type="PROSITE" id="PS51898"/>
    </source>
</evidence>
<evidence type="ECO:0000256" key="2">
    <source>
        <dbReference type="ARBA" id="ARBA00023125"/>
    </source>
</evidence>
<evidence type="ECO:0000256" key="1">
    <source>
        <dbReference type="ARBA" id="ARBA00008857"/>
    </source>
</evidence>
<accession>A0A947GIJ5</accession>
<organism evidence="5 6">
    <name type="scientific">Leptothoe spongobia TAU-MAC 1115</name>
    <dbReference type="NCBI Taxonomy" id="1967444"/>
    <lineage>
        <taxon>Bacteria</taxon>
        <taxon>Bacillati</taxon>
        <taxon>Cyanobacteriota</taxon>
        <taxon>Cyanophyceae</taxon>
        <taxon>Nodosilineales</taxon>
        <taxon>Cymatolegaceae</taxon>
        <taxon>Leptothoe</taxon>
        <taxon>Leptothoe spongobia</taxon>
    </lineage>
</organism>
<sequence length="394" mass="45270">MAKVSVNVNNNRLRLVFTPPGSKKRKFLYLGMEDSPLNRAMAEVTARQIEGDIVTGNFDVTLDKYRPADARANNRPILAIWDQYRNYKALRVTARSLEKYDYTRPNLARFFGDRTVETLSQADADNFAKFLTESEGLSELTAKQRLSLVKGAWEWALGQELVEKNPWRTTLELIKVPPKKAPTPFTQAEVQAIIAGFRKNRYYNFYTDFVRFQFGCGPRFGETAALRWEHFTPECDHVWIGESYGRGELGATKTNEQREFDLPDSLALMLIQRKGNSPPTELVFPAPNGGYMSDRNFRNRAWKRVLEDCQITYRRPYIMRSTFISHCSAMGWSPADIADITGHDPEILIRHYLGGIQGRKKVPEMPYTSNHMSEPQKTIETFERKGKDWSSVIS</sequence>
<reference evidence="5" key="2">
    <citation type="journal article" date="2021" name="Mar. Drugs">
        <title>Genome Reduction and Secondary Metabolism of the Marine Sponge-Associated Cyanobacterium Leptothoe.</title>
        <authorList>
            <person name="Konstantinou D."/>
            <person name="Popin R.V."/>
            <person name="Fewer D.P."/>
            <person name="Sivonen K."/>
            <person name="Gkelis S."/>
        </authorList>
    </citation>
    <scope>NUCLEOTIDE SEQUENCE</scope>
    <source>
        <strain evidence="5">TAU-MAC 1115</strain>
    </source>
</reference>
<evidence type="ECO:0000256" key="3">
    <source>
        <dbReference type="ARBA" id="ARBA00023172"/>
    </source>
</evidence>
<dbReference type="PANTHER" id="PTHR30349:SF41">
    <property type="entry name" value="INTEGRASE_RECOMBINASE PROTEIN MJ0367-RELATED"/>
    <property type="match status" value="1"/>
</dbReference>
<proteinExistence type="inferred from homology"/>
<dbReference type="RefSeq" id="WP_215609323.1">
    <property type="nucleotide sequence ID" value="NZ_JADOES010000023.1"/>
</dbReference>
<dbReference type="GO" id="GO:0015074">
    <property type="term" value="P:DNA integration"/>
    <property type="evidence" value="ECO:0007669"/>
    <property type="project" value="InterPro"/>
</dbReference>
<dbReference type="InterPro" id="IPR013762">
    <property type="entry name" value="Integrase-like_cat_sf"/>
</dbReference>
<dbReference type="PROSITE" id="PS51898">
    <property type="entry name" value="TYR_RECOMBINASE"/>
    <property type="match status" value="1"/>
</dbReference>
<dbReference type="GO" id="GO:0006310">
    <property type="term" value="P:DNA recombination"/>
    <property type="evidence" value="ECO:0007669"/>
    <property type="project" value="UniProtKB-KW"/>
</dbReference>
<dbReference type="Gene3D" id="1.10.150.130">
    <property type="match status" value="1"/>
</dbReference>